<keyword evidence="5" id="KW-0479">Metal-binding</keyword>
<dbReference type="GO" id="GO:0009396">
    <property type="term" value="P:folic acid-containing compound biosynthetic process"/>
    <property type="evidence" value="ECO:0007669"/>
    <property type="project" value="TreeGrafter"/>
</dbReference>
<comment type="cofactor">
    <cofactor evidence="5">
        <name>Mg(2+)</name>
        <dbReference type="ChEBI" id="CHEBI:18420"/>
    </cofactor>
</comment>
<reference evidence="6 7" key="1">
    <citation type="submission" date="2017-08" db="EMBL/GenBank/DDBJ databases">
        <title>The complete genome sequence of Maribacter sp. B1, isolated from deep-sea sediment.</title>
        <authorList>
            <person name="Wu Y.-H."/>
            <person name="Cheng H."/>
            <person name="Xu X.-W."/>
        </authorList>
    </citation>
    <scope>NUCLEOTIDE SEQUENCE [LARGE SCALE GENOMIC DNA]</scope>
    <source>
        <strain evidence="6 7">B1</strain>
    </source>
</reference>
<dbReference type="GO" id="GO:0030272">
    <property type="term" value="F:5-formyltetrahydrofolate cyclo-ligase activity"/>
    <property type="evidence" value="ECO:0007669"/>
    <property type="project" value="UniProtKB-EC"/>
</dbReference>
<keyword evidence="6" id="KW-0436">Ligase</keyword>
<evidence type="ECO:0000313" key="6">
    <source>
        <dbReference type="EMBL" id="ASV30415.1"/>
    </source>
</evidence>
<dbReference type="EC" id="6.3.3.2" evidence="5"/>
<protein>
    <recommendedName>
        <fullName evidence="5">5-formyltetrahydrofolate cyclo-ligase</fullName>
        <ecNumber evidence="5">6.3.3.2</ecNumber>
    </recommendedName>
</protein>
<dbReference type="AlphaFoldDB" id="A0A223V4S3"/>
<dbReference type="GO" id="GO:0046872">
    <property type="term" value="F:metal ion binding"/>
    <property type="evidence" value="ECO:0007669"/>
    <property type="project" value="UniProtKB-KW"/>
</dbReference>
<dbReference type="SUPFAM" id="SSF100950">
    <property type="entry name" value="NagB/RpiA/CoA transferase-like"/>
    <property type="match status" value="1"/>
</dbReference>
<sequence length="189" mass="21473">MLKKDLRQKYLTLRNQLSSSQIADKSLAISNKTLELPIWSKDYYHIFLPILSKQEIDTINLLSILQGKDKNIVVPKVENDSLEHYLLTDNTKFKNSAWGVPEPVNGIQIEPNNIDVIFIPLLAFDENGNRVGYGKGFYDKFIACCKPEVLKVGLSFFEAEKRISGVLPTDIPLDYCVTPEKIYSFTGSR</sequence>
<organism evidence="6 7">
    <name type="scientific">Maribacter cobaltidurans</name>
    <dbReference type="NCBI Taxonomy" id="1178778"/>
    <lineage>
        <taxon>Bacteria</taxon>
        <taxon>Pseudomonadati</taxon>
        <taxon>Bacteroidota</taxon>
        <taxon>Flavobacteriia</taxon>
        <taxon>Flavobacteriales</taxon>
        <taxon>Flavobacteriaceae</taxon>
        <taxon>Maribacter</taxon>
    </lineage>
</organism>
<feature type="binding site" evidence="4">
    <location>
        <position position="55"/>
    </location>
    <ligand>
        <name>substrate</name>
    </ligand>
</feature>
<evidence type="ECO:0000256" key="5">
    <source>
        <dbReference type="RuleBase" id="RU361279"/>
    </source>
</evidence>
<evidence type="ECO:0000256" key="3">
    <source>
        <dbReference type="ARBA" id="ARBA00022840"/>
    </source>
</evidence>
<name>A0A223V4S3_9FLAO</name>
<dbReference type="GO" id="GO:0005524">
    <property type="term" value="F:ATP binding"/>
    <property type="evidence" value="ECO:0007669"/>
    <property type="project" value="UniProtKB-KW"/>
</dbReference>
<keyword evidence="3 4" id="KW-0067">ATP-binding</keyword>
<dbReference type="PANTHER" id="PTHR23407:SF1">
    <property type="entry name" value="5-FORMYLTETRAHYDROFOLATE CYCLO-LIGASE"/>
    <property type="match status" value="1"/>
</dbReference>
<dbReference type="NCBIfam" id="TIGR02727">
    <property type="entry name" value="MTHFS_bact"/>
    <property type="match status" value="1"/>
</dbReference>
<gene>
    <name evidence="6" type="ORF">CJ263_09420</name>
</gene>
<keyword evidence="2 4" id="KW-0547">Nucleotide-binding</keyword>
<feature type="binding site" evidence="4">
    <location>
        <begin position="3"/>
        <end position="7"/>
    </location>
    <ligand>
        <name>ATP</name>
        <dbReference type="ChEBI" id="CHEBI:30616"/>
    </ligand>
</feature>
<dbReference type="InterPro" id="IPR037171">
    <property type="entry name" value="NagB/RpiA_transferase-like"/>
</dbReference>
<evidence type="ECO:0000256" key="2">
    <source>
        <dbReference type="ARBA" id="ARBA00022741"/>
    </source>
</evidence>
<dbReference type="PANTHER" id="PTHR23407">
    <property type="entry name" value="ATPASE INHIBITOR/5-FORMYLTETRAHYDROFOLATE CYCLO-LIGASE"/>
    <property type="match status" value="1"/>
</dbReference>
<dbReference type="Proteomes" id="UP000215244">
    <property type="component" value="Chromosome"/>
</dbReference>
<proteinExistence type="inferred from homology"/>
<evidence type="ECO:0000313" key="7">
    <source>
        <dbReference type="Proteomes" id="UP000215244"/>
    </source>
</evidence>
<feature type="binding site" evidence="4">
    <location>
        <begin position="130"/>
        <end position="138"/>
    </location>
    <ligand>
        <name>ATP</name>
        <dbReference type="ChEBI" id="CHEBI:30616"/>
    </ligand>
</feature>
<dbReference type="InterPro" id="IPR002698">
    <property type="entry name" value="FTHF_cligase"/>
</dbReference>
<keyword evidence="5" id="KW-0460">Magnesium</keyword>
<accession>A0A223V4S3</accession>
<dbReference type="Gene3D" id="3.40.50.10420">
    <property type="entry name" value="NagB/RpiA/CoA transferase-like"/>
    <property type="match status" value="1"/>
</dbReference>
<comment type="catalytic activity">
    <reaction evidence="5">
        <text>(6S)-5-formyl-5,6,7,8-tetrahydrofolate + ATP = (6R)-5,10-methenyltetrahydrofolate + ADP + phosphate</text>
        <dbReference type="Rhea" id="RHEA:10488"/>
        <dbReference type="ChEBI" id="CHEBI:30616"/>
        <dbReference type="ChEBI" id="CHEBI:43474"/>
        <dbReference type="ChEBI" id="CHEBI:57455"/>
        <dbReference type="ChEBI" id="CHEBI:57457"/>
        <dbReference type="ChEBI" id="CHEBI:456216"/>
        <dbReference type="EC" id="6.3.3.2"/>
    </reaction>
</comment>
<dbReference type="Pfam" id="PF01812">
    <property type="entry name" value="5-FTHF_cyc-lig"/>
    <property type="match status" value="1"/>
</dbReference>
<feature type="binding site" evidence="4">
    <location>
        <position position="50"/>
    </location>
    <ligand>
        <name>substrate</name>
    </ligand>
</feature>
<dbReference type="GO" id="GO:0035999">
    <property type="term" value="P:tetrahydrofolate interconversion"/>
    <property type="evidence" value="ECO:0007669"/>
    <property type="project" value="TreeGrafter"/>
</dbReference>
<dbReference type="KEGG" id="marb:CJ263_09420"/>
<keyword evidence="7" id="KW-1185">Reference proteome</keyword>
<comment type="similarity">
    <text evidence="1 5">Belongs to the 5-formyltetrahydrofolate cyclo-ligase family.</text>
</comment>
<evidence type="ECO:0000256" key="1">
    <source>
        <dbReference type="ARBA" id="ARBA00010638"/>
    </source>
</evidence>
<dbReference type="OrthoDB" id="9801938at2"/>
<dbReference type="InterPro" id="IPR024185">
    <property type="entry name" value="FTHF_cligase-like_sf"/>
</dbReference>
<dbReference type="EMBL" id="CP022957">
    <property type="protein sequence ID" value="ASV30415.1"/>
    <property type="molecule type" value="Genomic_DNA"/>
</dbReference>
<dbReference type="PIRSF" id="PIRSF006806">
    <property type="entry name" value="FTHF_cligase"/>
    <property type="match status" value="1"/>
</dbReference>
<evidence type="ECO:0000256" key="4">
    <source>
        <dbReference type="PIRSR" id="PIRSR006806-1"/>
    </source>
</evidence>